<evidence type="ECO:0000313" key="3">
    <source>
        <dbReference type="Proteomes" id="UP000054874"/>
    </source>
</evidence>
<evidence type="ECO:0000313" key="2">
    <source>
        <dbReference type="EMBL" id="KSV59569.1"/>
    </source>
</evidence>
<accession>A0A0V8QG79</accession>
<feature type="transmembrane region" description="Helical" evidence="1">
    <location>
        <begin position="85"/>
        <end position="104"/>
    </location>
</feature>
<keyword evidence="1" id="KW-0812">Transmembrane</keyword>
<gene>
    <name evidence="2" type="ORF">ASU35_00830</name>
</gene>
<comment type="caution">
    <text evidence="2">The sequence shown here is derived from an EMBL/GenBank/DDBJ whole genome shotgun (WGS) entry which is preliminary data.</text>
</comment>
<dbReference type="RefSeq" id="WP_147525391.1">
    <property type="nucleotide sequence ID" value="NZ_CABMMD010000112.1"/>
</dbReference>
<dbReference type="STRING" id="290052.ASU35_00830"/>
<dbReference type="AlphaFoldDB" id="A0A0V8QG79"/>
<dbReference type="OrthoDB" id="3170525at2"/>
<dbReference type="EMBL" id="LNAM01000112">
    <property type="protein sequence ID" value="KSV59569.1"/>
    <property type="molecule type" value="Genomic_DNA"/>
</dbReference>
<protein>
    <submittedName>
        <fullName evidence="2">Uncharacterized protein</fullName>
    </submittedName>
</protein>
<evidence type="ECO:0000256" key="1">
    <source>
        <dbReference type="SAM" id="Phobius"/>
    </source>
</evidence>
<name>A0A0V8QG79_9FIRM</name>
<keyword evidence="1" id="KW-1133">Transmembrane helix</keyword>
<reference evidence="2 3" key="1">
    <citation type="submission" date="2015-11" db="EMBL/GenBank/DDBJ databases">
        <title>Butyribacter intestini gen. nov., sp. nov., a butyric acid-producing bacterium of the family Lachnospiraceae isolated from the human faeces.</title>
        <authorList>
            <person name="Zou Y."/>
            <person name="Xue W."/>
            <person name="Luo G."/>
            <person name="Lv M."/>
        </authorList>
    </citation>
    <scope>NUCLEOTIDE SEQUENCE [LARGE SCALE GENOMIC DNA]</scope>
    <source>
        <strain evidence="2 3">ACET-33324</strain>
    </source>
</reference>
<keyword evidence="3" id="KW-1185">Reference proteome</keyword>
<sequence length="112" mass="12882">MSENDKILVKFGEKQEILRVLANENLTDYQIGIPAPARKRIGMNSVNDIVIVHRDMVHIFWRHSEEQTIAILGTVLAVFQVVSKMWIGAVLCFVCIPLIMYFVLNEERVKVK</sequence>
<dbReference type="Proteomes" id="UP000054874">
    <property type="component" value="Unassembled WGS sequence"/>
</dbReference>
<organism evidence="2 3">
    <name type="scientific">Acetivibrio ethanolgignens</name>
    <dbReference type="NCBI Taxonomy" id="290052"/>
    <lineage>
        <taxon>Bacteria</taxon>
        <taxon>Bacillati</taxon>
        <taxon>Bacillota</taxon>
        <taxon>Clostridia</taxon>
        <taxon>Eubacteriales</taxon>
        <taxon>Oscillospiraceae</taxon>
        <taxon>Acetivibrio</taxon>
    </lineage>
</organism>
<proteinExistence type="predicted"/>
<keyword evidence="1" id="KW-0472">Membrane</keyword>